<name>A0A6I8V6E9_DROPS</name>
<reference evidence="2" key="1">
    <citation type="submission" date="2024-06" db="UniProtKB">
        <authorList>
            <consortium name="RefSeq"/>
        </authorList>
    </citation>
    <scope>NUCLEOTIDE SEQUENCE [LARGE SCALE GENOMIC DNA]</scope>
    <source>
        <strain evidence="2">MV2-25</strain>
    </source>
</reference>
<proteinExistence type="predicted"/>
<evidence type="ECO:0000313" key="3">
    <source>
        <dbReference type="RefSeq" id="XP_004444265.2"/>
    </source>
</evidence>
<feature type="signal peptide" evidence="1">
    <location>
        <begin position="1"/>
        <end position="25"/>
    </location>
</feature>
<dbReference type="KEGG" id="dpo:6898575"/>
<gene>
    <name evidence="3" type="primary">LOC6898575</name>
</gene>
<organism evidence="2 3">
    <name type="scientific">Drosophila pseudoobscura pseudoobscura</name>
    <name type="common">Fruit fly</name>
    <dbReference type="NCBI Taxonomy" id="46245"/>
    <lineage>
        <taxon>Eukaryota</taxon>
        <taxon>Metazoa</taxon>
        <taxon>Ecdysozoa</taxon>
        <taxon>Arthropoda</taxon>
        <taxon>Hexapoda</taxon>
        <taxon>Insecta</taxon>
        <taxon>Pterygota</taxon>
        <taxon>Neoptera</taxon>
        <taxon>Endopterygota</taxon>
        <taxon>Diptera</taxon>
        <taxon>Brachycera</taxon>
        <taxon>Muscomorpha</taxon>
        <taxon>Ephydroidea</taxon>
        <taxon>Drosophilidae</taxon>
        <taxon>Drosophila</taxon>
        <taxon>Sophophora</taxon>
    </lineage>
</organism>
<dbReference type="Proteomes" id="UP000001819">
    <property type="component" value="Chromosome 3"/>
</dbReference>
<keyword evidence="2" id="KW-1185">Reference proteome</keyword>
<evidence type="ECO:0000256" key="1">
    <source>
        <dbReference type="SAM" id="SignalP"/>
    </source>
</evidence>
<dbReference type="GeneID" id="6898575"/>
<sequence length="185" mass="21239">MQDTPALCLLSALLAVSLLSSRAYARRLSSPDALPFPGEQDMIIPQSAIAIPTPTAKATASTVGSVRVNSTSSREIQKDSTNLFARAATEGGSAVKHIRRAKREFFVDTPFDFHTMHLFCDIDMLGRHRLIWFFPNHCIWVWNNKYAHEGFYRLYKMYQLEAFFFGQWNVRLFQYELEKATFYAN</sequence>
<feature type="chain" id="PRO_5026160834" evidence="1">
    <location>
        <begin position="26"/>
        <end position="185"/>
    </location>
</feature>
<dbReference type="AlphaFoldDB" id="A0A6I8V6E9"/>
<dbReference type="Bgee" id="FBgn0245703">
    <property type="expression patterns" value="Expressed in male reproductive system and 1 other cell type or tissue"/>
</dbReference>
<dbReference type="InterPro" id="IPR031931">
    <property type="entry name" value="DUF4768"/>
</dbReference>
<dbReference type="RefSeq" id="XP_004444265.2">
    <property type="nucleotide sequence ID" value="XM_004444208.3"/>
</dbReference>
<evidence type="ECO:0000313" key="2">
    <source>
        <dbReference type="Proteomes" id="UP000001819"/>
    </source>
</evidence>
<reference evidence="3" key="2">
    <citation type="submission" date="2025-08" db="UniProtKB">
        <authorList>
            <consortium name="RefSeq"/>
        </authorList>
    </citation>
    <scope>IDENTIFICATION</scope>
    <source>
        <strain evidence="3">MV-25-SWS-2005</strain>
        <tissue evidence="3">Whole body</tissue>
    </source>
</reference>
<dbReference type="Pfam" id="PF15989">
    <property type="entry name" value="DUF4768"/>
    <property type="match status" value="1"/>
</dbReference>
<protein>
    <submittedName>
        <fullName evidence="3">Uncharacterized protein</fullName>
    </submittedName>
</protein>
<accession>A0A6I8V6E9</accession>
<keyword evidence="1" id="KW-0732">Signal</keyword>